<feature type="transmembrane region" description="Helical" evidence="2">
    <location>
        <begin position="102"/>
        <end position="120"/>
    </location>
</feature>
<dbReference type="SMART" id="SM00530">
    <property type="entry name" value="HTH_XRE"/>
    <property type="match status" value="1"/>
</dbReference>
<name>A0A9X2FPS5_9LACO</name>
<evidence type="ECO:0000313" key="4">
    <source>
        <dbReference type="EMBL" id="MCP0887373.1"/>
    </source>
</evidence>
<feature type="transmembrane region" description="Helical" evidence="2">
    <location>
        <begin position="152"/>
        <end position="176"/>
    </location>
</feature>
<protein>
    <submittedName>
        <fullName evidence="4">Helix-turn-helix transcriptional regulator</fullName>
    </submittedName>
</protein>
<evidence type="ECO:0000259" key="3">
    <source>
        <dbReference type="PROSITE" id="PS50943"/>
    </source>
</evidence>
<sequence>MIASNLSKLLKKRRQASGLTQTEVAKKLHVSRQAISNWETGRHLPDLILIDQLANIYGISIDELINDNPPKNIENPVKRTYPLLILAILITSRLTIASSSRSLLIMDGLILLSIGLFNLTKLKKLKLQVALQLISLMTFLICTFKSNILSSFSFQTTTFIVCIILSCQLCSTYHYFKKRSN</sequence>
<dbReference type="RefSeq" id="WP_253361156.1">
    <property type="nucleotide sequence ID" value="NZ_JAIULA010000016.1"/>
</dbReference>
<evidence type="ECO:0000313" key="5">
    <source>
        <dbReference type="Proteomes" id="UP001139006"/>
    </source>
</evidence>
<comment type="caution">
    <text evidence="4">The sequence shown here is derived from an EMBL/GenBank/DDBJ whole genome shotgun (WGS) entry which is preliminary data.</text>
</comment>
<dbReference type="Pfam" id="PF01381">
    <property type="entry name" value="HTH_3"/>
    <property type="match status" value="1"/>
</dbReference>
<dbReference type="InterPro" id="IPR001387">
    <property type="entry name" value="Cro/C1-type_HTH"/>
</dbReference>
<dbReference type="Gene3D" id="1.10.260.40">
    <property type="entry name" value="lambda repressor-like DNA-binding domains"/>
    <property type="match status" value="1"/>
</dbReference>
<dbReference type="PROSITE" id="PS50943">
    <property type="entry name" value="HTH_CROC1"/>
    <property type="match status" value="1"/>
</dbReference>
<evidence type="ECO:0000256" key="2">
    <source>
        <dbReference type="SAM" id="Phobius"/>
    </source>
</evidence>
<proteinExistence type="predicted"/>
<dbReference type="PANTHER" id="PTHR46558">
    <property type="entry name" value="TRACRIPTIONAL REGULATORY PROTEIN-RELATED-RELATED"/>
    <property type="match status" value="1"/>
</dbReference>
<reference evidence="4 5" key="1">
    <citation type="journal article" date="2023" name="Int. J. Syst. Evol. Microbiol.">
        <title>Ligilactobacillus ubinensis sp. nov., a novel species isolated from the wild ferment of a durian fruit (Durio zibethinus).</title>
        <authorList>
            <person name="Heng Y.C."/>
            <person name="Menon N."/>
            <person name="Chen B."/>
            <person name="Loo B.Z.L."/>
            <person name="Wong G.W.J."/>
            <person name="Lim A.C.H."/>
            <person name="Silvaraju S."/>
            <person name="Kittelmann S."/>
        </authorList>
    </citation>
    <scope>NUCLEOTIDE SEQUENCE [LARGE SCALE GENOMIC DNA]</scope>
    <source>
        <strain evidence="4 5">WILCCON 0076</strain>
    </source>
</reference>
<keyword evidence="2" id="KW-0472">Membrane</keyword>
<gene>
    <name evidence="4" type="ORF">LB941_08500</name>
</gene>
<keyword evidence="5" id="KW-1185">Reference proteome</keyword>
<evidence type="ECO:0000256" key="1">
    <source>
        <dbReference type="ARBA" id="ARBA00023125"/>
    </source>
</evidence>
<dbReference type="GO" id="GO:0003677">
    <property type="term" value="F:DNA binding"/>
    <property type="evidence" value="ECO:0007669"/>
    <property type="project" value="UniProtKB-KW"/>
</dbReference>
<accession>A0A9X2FPS5</accession>
<dbReference type="EMBL" id="JAIULA010000016">
    <property type="protein sequence ID" value="MCP0887373.1"/>
    <property type="molecule type" value="Genomic_DNA"/>
</dbReference>
<dbReference type="CDD" id="cd00093">
    <property type="entry name" value="HTH_XRE"/>
    <property type="match status" value="1"/>
</dbReference>
<dbReference type="InterPro" id="IPR010982">
    <property type="entry name" value="Lambda_DNA-bd_dom_sf"/>
</dbReference>
<dbReference type="PANTHER" id="PTHR46558:SF15">
    <property type="entry name" value="HELIX-TURN-HELIX DOMAIN PROTEIN"/>
    <property type="match status" value="1"/>
</dbReference>
<dbReference type="AlphaFoldDB" id="A0A9X2FPS5"/>
<feature type="domain" description="HTH cro/C1-type" evidence="3">
    <location>
        <begin position="10"/>
        <end position="64"/>
    </location>
</feature>
<keyword evidence="2" id="KW-0812">Transmembrane</keyword>
<keyword evidence="2" id="KW-1133">Transmembrane helix</keyword>
<dbReference type="Proteomes" id="UP001139006">
    <property type="component" value="Unassembled WGS sequence"/>
</dbReference>
<feature type="transmembrane region" description="Helical" evidence="2">
    <location>
        <begin position="127"/>
        <end position="146"/>
    </location>
</feature>
<dbReference type="SUPFAM" id="SSF47413">
    <property type="entry name" value="lambda repressor-like DNA-binding domains"/>
    <property type="match status" value="1"/>
</dbReference>
<organism evidence="4 5">
    <name type="scientific">Ligilactobacillus ubinensis</name>
    <dbReference type="NCBI Taxonomy" id="2876789"/>
    <lineage>
        <taxon>Bacteria</taxon>
        <taxon>Bacillati</taxon>
        <taxon>Bacillota</taxon>
        <taxon>Bacilli</taxon>
        <taxon>Lactobacillales</taxon>
        <taxon>Lactobacillaceae</taxon>
        <taxon>Ligilactobacillus</taxon>
    </lineage>
</organism>
<keyword evidence="1" id="KW-0238">DNA-binding</keyword>